<proteinExistence type="predicted"/>
<protein>
    <submittedName>
        <fullName evidence="3">Uncharacterized protein</fullName>
    </submittedName>
</protein>
<keyword evidence="2" id="KW-1185">Reference proteome</keyword>
<evidence type="ECO:0000313" key="3">
    <source>
        <dbReference type="WBParaSite" id="sdigi.contig100.g4328.t1"/>
    </source>
</evidence>
<feature type="signal peptide" evidence="1">
    <location>
        <begin position="1"/>
        <end position="24"/>
    </location>
</feature>
<sequence length="190" mass="21236">MSSFDPPMLITFIFVKFLLTFVISDTSSFHSSKSAILKNDFAYYPPAEPDYPPITAYAPSAKLPASSALLFEDDDLKKPMNPDRNKIYGNRLMVQVSSVQHPDNFKENKDEPEWTSISDLARHYLRGANFEKIKAPTCRLISCHGPYPNDGSLLINKENGTSDEECEQVFVQMNGCVADKGYPIGMKQAG</sequence>
<reference evidence="3" key="1">
    <citation type="submission" date="2022-11" db="UniProtKB">
        <authorList>
            <consortium name="WormBaseParasite"/>
        </authorList>
    </citation>
    <scope>IDENTIFICATION</scope>
</reference>
<name>A0A915PBT0_9BILA</name>
<dbReference type="Proteomes" id="UP000887581">
    <property type="component" value="Unplaced"/>
</dbReference>
<dbReference type="WBParaSite" id="sdigi.contig100.g4328.t1">
    <property type="protein sequence ID" value="sdigi.contig100.g4328.t1"/>
    <property type="gene ID" value="sdigi.contig100.g4328"/>
</dbReference>
<accession>A0A915PBT0</accession>
<evidence type="ECO:0000256" key="1">
    <source>
        <dbReference type="SAM" id="SignalP"/>
    </source>
</evidence>
<keyword evidence="1" id="KW-0732">Signal</keyword>
<evidence type="ECO:0000313" key="2">
    <source>
        <dbReference type="Proteomes" id="UP000887581"/>
    </source>
</evidence>
<organism evidence="2 3">
    <name type="scientific">Setaria digitata</name>
    <dbReference type="NCBI Taxonomy" id="48799"/>
    <lineage>
        <taxon>Eukaryota</taxon>
        <taxon>Metazoa</taxon>
        <taxon>Ecdysozoa</taxon>
        <taxon>Nematoda</taxon>
        <taxon>Chromadorea</taxon>
        <taxon>Rhabditida</taxon>
        <taxon>Spirurina</taxon>
        <taxon>Spiruromorpha</taxon>
        <taxon>Filarioidea</taxon>
        <taxon>Setariidae</taxon>
        <taxon>Setaria</taxon>
    </lineage>
</organism>
<feature type="chain" id="PRO_5037181636" evidence="1">
    <location>
        <begin position="25"/>
        <end position="190"/>
    </location>
</feature>
<dbReference type="AlphaFoldDB" id="A0A915PBT0"/>